<protein>
    <submittedName>
        <fullName evidence="1">Uncharacterized protein</fullName>
    </submittedName>
</protein>
<name>A0ABU1QP05_9BACL</name>
<proteinExistence type="predicted"/>
<keyword evidence="2" id="KW-1185">Reference proteome</keyword>
<accession>A0ABU1QP05</accession>
<dbReference type="Proteomes" id="UP001266807">
    <property type="component" value="Unassembled WGS sequence"/>
</dbReference>
<reference evidence="1 2" key="1">
    <citation type="submission" date="2023-07" db="EMBL/GenBank/DDBJ databases">
        <title>Sorghum-associated microbial communities from plants grown in Nebraska, USA.</title>
        <authorList>
            <person name="Schachtman D."/>
        </authorList>
    </citation>
    <scope>NUCLEOTIDE SEQUENCE [LARGE SCALE GENOMIC DNA]</scope>
    <source>
        <strain evidence="1 2">BE143</strain>
    </source>
</reference>
<evidence type="ECO:0000313" key="1">
    <source>
        <dbReference type="EMBL" id="MDR6781293.1"/>
    </source>
</evidence>
<organism evidence="1 2">
    <name type="scientific">Paenibacillus peoriae</name>
    <dbReference type="NCBI Taxonomy" id="59893"/>
    <lineage>
        <taxon>Bacteria</taxon>
        <taxon>Bacillati</taxon>
        <taxon>Bacillota</taxon>
        <taxon>Bacilli</taxon>
        <taxon>Bacillales</taxon>
        <taxon>Paenibacillaceae</taxon>
        <taxon>Paenibacillus</taxon>
    </lineage>
</organism>
<gene>
    <name evidence="1" type="ORF">J2W98_005605</name>
</gene>
<dbReference type="EMBL" id="JAVDUG010000015">
    <property type="protein sequence ID" value="MDR6781293.1"/>
    <property type="molecule type" value="Genomic_DNA"/>
</dbReference>
<evidence type="ECO:0000313" key="2">
    <source>
        <dbReference type="Proteomes" id="UP001266807"/>
    </source>
</evidence>
<sequence>MTPLAPQVGAVTIAPAAAFCSLTAKAYALTILFSRVSGLSSICR</sequence>
<comment type="caution">
    <text evidence="1">The sequence shown here is derived from an EMBL/GenBank/DDBJ whole genome shotgun (WGS) entry which is preliminary data.</text>
</comment>